<dbReference type="GO" id="GO:0005737">
    <property type="term" value="C:cytoplasm"/>
    <property type="evidence" value="ECO:0007669"/>
    <property type="project" value="TreeGrafter"/>
</dbReference>
<dbReference type="InterPro" id="IPR029063">
    <property type="entry name" value="SAM-dependent_MTases_sf"/>
</dbReference>
<dbReference type="CDD" id="cd02440">
    <property type="entry name" value="AdoMet_MTases"/>
    <property type="match status" value="1"/>
</dbReference>
<comment type="caution">
    <text evidence="14">The sequence shown here is derived from an EMBL/GenBank/DDBJ whole genome shotgun (WGS) entry which is preliminary data.</text>
</comment>
<dbReference type="GO" id="GO:0030422">
    <property type="term" value="P:siRNA processing"/>
    <property type="evidence" value="ECO:0007669"/>
    <property type="project" value="TreeGrafter"/>
</dbReference>
<dbReference type="PANTHER" id="PTHR21404:SF3">
    <property type="entry name" value="SMALL RNA 2'-O-METHYLTRANSFERASE"/>
    <property type="match status" value="1"/>
</dbReference>
<dbReference type="GO" id="GO:0090486">
    <property type="term" value="F:small RNA 2'-O-methyltransferase activity"/>
    <property type="evidence" value="ECO:0007669"/>
    <property type="project" value="UniProtKB-EC"/>
</dbReference>
<dbReference type="OrthoDB" id="2154311at2759"/>
<evidence type="ECO:0000256" key="11">
    <source>
        <dbReference type="ARBA" id="ARBA00035025"/>
    </source>
</evidence>
<dbReference type="EMBL" id="VXIS01000228">
    <property type="protein sequence ID" value="KAA8896082.1"/>
    <property type="molecule type" value="Genomic_DNA"/>
</dbReference>
<dbReference type="GO" id="GO:0003723">
    <property type="term" value="F:RNA binding"/>
    <property type="evidence" value="ECO:0007669"/>
    <property type="project" value="UniProtKB-KW"/>
</dbReference>
<comment type="catalytic activity">
    <reaction evidence="12">
        <text>small RNA 3'-end nucleotide + S-adenosyl-L-methionine = small RNA 3'-end 2'-O-methylnucleotide + S-adenosyl-L-homocysteine + H(+)</text>
        <dbReference type="Rhea" id="RHEA:37887"/>
        <dbReference type="Rhea" id="RHEA-COMP:10415"/>
        <dbReference type="Rhea" id="RHEA-COMP:10416"/>
        <dbReference type="ChEBI" id="CHEBI:15378"/>
        <dbReference type="ChEBI" id="CHEBI:57856"/>
        <dbReference type="ChEBI" id="CHEBI:59789"/>
        <dbReference type="ChEBI" id="CHEBI:74896"/>
        <dbReference type="ChEBI" id="CHEBI:74898"/>
        <dbReference type="EC" id="2.1.1.386"/>
    </reaction>
</comment>
<dbReference type="AlphaFoldDB" id="A0A5J5EKC2"/>
<keyword evidence="9" id="KW-0694">RNA-binding</keyword>
<gene>
    <name evidence="14" type="ORF">FN846DRAFT_994504</name>
</gene>
<keyword evidence="7" id="KW-0479">Metal-binding</keyword>
<feature type="region of interest" description="Disordered" evidence="13">
    <location>
        <begin position="673"/>
        <end position="695"/>
    </location>
</feature>
<name>A0A5J5EKC2_9PEZI</name>
<organism evidence="14 15">
    <name type="scientific">Sphaerosporella brunnea</name>
    <dbReference type="NCBI Taxonomy" id="1250544"/>
    <lineage>
        <taxon>Eukaryota</taxon>
        <taxon>Fungi</taxon>
        <taxon>Dikarya</taxon>
        <taxon>Ascomycota</taxon>
        <taxon>Pezizomycotina</taxon>
        <taxon>Pezizomycetes</taxon>
        <taxon>Pezizales</taxon>
        <taxon>Pyronemataceae</taxon>
        <taxon>Sphaerosporella</taxon>
    </lineage>
</organism>
<evidence type="ECO:0000256" key="1">
    <source>
        <dbReference type="ARBA" id="ARBA00001946"/>
    </source>
</evidence>
<evidence type="ECO:0000256" key="3">
    <source>
        <dbReference type="ARBA" id="ARBA00021330"/>
    </source>
</evidence>
<dbReference type="InParanoid" id="A0A5J5EKC2"/>
<evidence type="ECO:0000256" key="7">
    <source>
        <dbReference type="ARBA" id="ARBA00022723"/>
    </source>
</evidence>
<evidence type="ECO:0000256" key="4">
    <source>
        <dbReference type="ARBA" id="ARBA00022603"/>
    </source>
</evidence>
<dbReference type="Pfam" id="PF13489">
    <property type="entry name" value="Methyltransf_23"/>
    <property type="match status" value="1"/>
</dbReference>
<keyword evidence="6" id="KW-0949">S-adenosyl-L-methionine</keyword>
<evidence type="ECO:0000256" key="9">
    <source>
        <dbReference type="ARBA" id="ARBA00022884"/>
    </source>
</evidence>
<keyword evidence="15" id="KW-1185">Reference proteome</keyword>
<comment type="cofactor">
    <cofactor evidence="1">
        <name>Mg(2+)</name>
        <dbReference type="ChEBI" id="CHEBI:18420"/>
    </cofactor>
</comment>
<sequence length="695" mass="79581">MHSPPAPSEDSIPPPPEIPAISFRPSLQLIRQRTVQNVLEAISATPRFEGKLTRLLDVGCGDASFLRRLTPCVDELPLGSMTGIDVDEAQANSVSWETLRPGPNEKNDRWRPFQIKLWHGSFEGLDFADVGYHDVIVSFEVIEHLDPHPLSQFAPILLGRMKPKVLVVTTPNRDFNSLFDYLENLNPDGVKKETFRRDGIPYRMRHHDHRFEWTRQEFRCWALAAAETYGYDVGFSGMGGFGNCGIVIDGGENAYEILGEAARTCETADSLPSGNSTWEELKEIVRPPYADDSEGANALRKAFGDCSQFAVFVIKPEMEQTQKPFASEERVQGHTLRLVHQHYYPYDESEVFPPSLEMVMSMLMEHGRLMHLLPDLIRDEWAKDDKQVLREYLYWLEHGYPRDDFSSFDRWSRDNEISQQERQNLFAKMGGRLWEVKCVELVLDAEWLWGESYKLRRACHFKYDLFLDIISQVKAAGETPQIIVDTTIDDDGHKLKIDVRKAENCSIVTASFPASKPLVANPWAKPGRFETELGDSDHEYDEFEEYDDFEPYFERYNDSDNEEPDFGRALDGSSSPIYDAELASEQGDSGGDVDTVIEWVAYTDGNRAKNCLPDTPATEGTFDLNEQKPEGDYFFRIRFFAPKRDLDFESPAVKEAAAKIQRCEEDIEPEVQNWMQEEDEEPEELEQLGEGYYEA</sequence>
<dbReference type="GO" id="GO:0001510">
    <property type="term" value="P:RNA methylation"/>
    <property type="evidence" value="ECO:0007669"/>
    <property type="project" value="InterPro"/>
</dbReference>
<keyword evidence="10" id="KW-0943">RNA-mediated gene silencing</keyword>
<keyword evidence="4" id="KW-0489">Methyltransferase</keyword>
<dbReference type="PANTHER" id="PTHR21404">
    <property type="entry name" value="HEN1"/>
    <property type="match status" value="1"/>
</dbReference>
<dbReference type="Gene3D" id="3.40.50.150">
    <property type="entry name" value="Vaccinia Virus protein VP39"/>
    <property type="match status" value="1"/>
</dbReference>
<dbReference type="GO" id="GO:0046872">
    <property type="term" value="F:metal ion binding"/>
    <property type="evidence" value="ECO:0007669"/>
    <property type="project" value="UniProtKB-KW"/>
</dbReference>
<dbReference type="GO" id="GO:0005634">
    <property type="term" value="C:nucleus"/>
    <property type="evidence" value="ECO:0007669"/>
    <property type="project" value="TreeGrafter"/>
</dbReference>
<evidence type="ECO:0000256" key="13">
    <source>
        <dbReference type="SAM" id="MobiDB-lite"/>
    </source>
</evidence>
<evidence type="ECO:0000313" key="15">
    <source>
        <dbReference type="Proteomes" id="UP000326924"/>
    </source>
</evidence>
<evidence type="ECO:0000256" key="8">
    <source>
        <dbReference type="ARBA" id="ARBA00022842"/>
    </source>
</evidence>
<evidence type="ECO:0000313" key="14">
    <source>
        <dbReference type="EMBL" id="KAA8896082.1"/>
    </source>
</evidence>
<evidence type="ECO:0000256" key="2">
    <source>
        <dbReference type="ARBA" id="ARBA00009026"/>
    </source>
</evidence>
<evidence type="ECO:0000256" key="12">
    <source>
        <dbReference type="ARBA" id="ARBA00048418"/>
    </source>
</evidence>
<dbReference type="Proteomes" id="UP000326924">
    <property type="component" value="Unassembled WGS sequence"/>
</dbReference>
<evidence type="ECO:0000256" key="5">
    <source>
        <dbReference type="ARBA" id="ARBA00022679"/>
    </source>
</evidence>
<keyword evidence="5" id="KW-0808">Transferase</keyword>
<dbReference type="InterPro" id="IPR026610">
    <property type="entry name" value="Hen1"/>
</dbReference>
<dbReference type="EC" id="2.1.1.386" evidence="11"/>
<dbReference type="SUPFAM" id="SSF53335">
    <property type="entry name" value="S-adenosyl-L-methionine-dependent methyltransferases"/>
    <property type="match status" value="1"/>
</dbReference>
<proteinExistence type="inferred from homology"/>
<reference evidence="14 15" key="1">
    <citation type="submission" date="2019-09" db="EMBL/GenBank/DDBJ databases">
        <title>Draft genome of the ectomycorrhizal ascomycete Sphaerosporella brunnea.</title>
        <authorList>
            <consortium name="DOE Joint Genome Institute"/>
            <person name="Benucci G.M."/>
            <person name="Marozzi G."/>
            <person name="Antonielli L."/>
            <person name="Sanchez S."/>
            <person name="Marco P."/>
            <person name="Wang X."/>
            <person name="Falini L.B."/>
            <person name="Barry K."/>
            <person name="Haridas S."/>
            <person name="Lipzen A."/>
            <person name="Labutti K."/>
            <person name="Grigoriev I.V."/>
            <person name="Murat C."/>
            <person name="Martin F."/>
            <person name="Albertini E."/>
            <person name="Donnini D."/>
            <person name="Bonito G."/>
        </authorList>
    </citation>
    <scope>NUCLEOTIDE SEQUENCE [LARGE SCALE GENOMIC DNA]</scope>
    <source>
        <strain evidence="14 15">Sb_GMNB300</strain>
    </source>
</reference>
<protein>
    <recommendedName>
        <fullName evidence="3">Small RNA 2'-O-methyltransferase</fullName>
        <ecNumber evidence="11">2.1.1.386</ecNumber>
    </recommendedName>
</protein>
<feature type="compositionally biased region" description="Acidic residues" evidence="13">
    <location>
        <begin position="676"/>
        <end position="687"/>
    </location>
</feature>
<evidence type="ECO:0000256" key="6">
    <source>
        <dbReference type="ARBA" id="ARBA00022691"/>
    </source>
</evidence>
<accession>A0A5J5EKC2</accession>
<evidence type="ECO:0000256" key="10">
    <source>
        <dbReference type="ARBA" id="ARBA00023158"/>
    </source>
</evidence>
<keyword evidence="8" id="KW-0460">Magnesium</keyword>
<comment type="similarity">
    <text evidence="2">Belongs to the methyltransferase superfamily. HEN1 family.</text>
</comment>